<evidence type="ECO:0000259" key="3">
    <source>
        <dbReference type="Pfam" id="PF18962"/>
    </source>
</evidence>
<dbReference type="Pfam" id="PF08757">
    <property type="entry name" value="CotH"/>
    <property type="match status" value="1"/>
</dbReference>
<feature type="domain" description="Secretion system C-terminal sorting" evidence="3">
    <location>
        <begin position="496"/>
        <end position="566"/>
    </location>
</feature>
<evidence type="ECO:0000313" key="4">
    <source>
        <dbReference type="EMBL" id="RRJ88522.1"/>
    </source>
</evidence>
<dbReference type="OrthoDB" id="9803752at2"/>
<reference evidence="4 5" key="1">
    <citation type="submission" date="2018-11" db="EMBL/GenBank/DDBJ databases">
        <title>Flavobacterium sp. nov., YIM 102701-2 draft genome.</title>
        <authorList>
            <person name="Li G."/>
            <person name="Jiang Y."/>
        </authorList>
    </citation>
    <scope>NUCLEOTIDE SEQUENCE [LARGE SCALE GENOMIC DNA]</scope>
    <source>
        <strain evidence="4 5">YIM 102701-2</strain>
    </source>
</reference>
<dbReference type="NCBIfam" id="TIGR04183">
    <property type="entry name" value="Por_Secre_tail"/>
    <property type="match status" value="1"/>
</dbReference>
<dbReference type="InterPro" id="IPR026444">
    <property type="entry name" value="Secre_tail"/>
</dbReference>
<evidence type="ECO:0000313" key="5">
    <source>
        <dbReference type="Proteomes" id="UP000275719"/>
    </source>
</evidence>
<sequence>MKFFTFLFAFILISFKMNATETIIVNQNQFFIDVTNSLVVTNMDVANINSTWPGSKTNISIGELCSFITPVTTIEIGTPYTIFIPSKNSNFTLYFTDFPIISISTTNTIVDEPDVWANFKMIEKNQTFLESNIGIQYRGGYSQELPKKSMEIKFWTDTLGTDTEDHTLLNMVNDDSWNLQAMANEPLRIRNKTNFDLWRMINELHYISDEPDAINAVRMNYVELFVNNEYRGIYCLGEKIKRKQLKLKKHNGSIRGELYKGDHWGNTTFYTLPPFDNNSDIWDGFEYKHPDEEINWQNLYDLSDFIINSSDVDFYANYSSKFDIDNLVDYYIFLNLLRATDNTGKNIYIAKYDANTPYFYVPWDLDGTFGTMWTGSNDEITNDILTNGFYDRLIDDCSTNGFREKLRTKWMLLRLNVITHTSIMNMFNANYNLLLSNGIYERETLVWDDFDYYTGNLTYMSNWISDRITYLDTVFEEECPPLSTDNPTKTKYQFTIYPNPTSDFVHIDSNLESNFNLEVYNNLGQIVLSQNFNGAEKQIDLSNLSNGIYIFKIKNTDFQEIHKVVVNR</sequence>
<evidence type="ECO:0000256" key="1">
    <source>
        <dbReference type="ARBA" id="ARBA00022729"/>
    </source>
</evidence>
<organism evidence="4 5">
    <name type="scientific">Paenimyroides tangerinum</name>
    <dbReference type="NCBI Taxonomy" id="2488728"/>
    <lineage>
        <taxon>Bacteria</taxon>
        <taxon>Pseudomonadati</taxon>
        <taxon>Bacteroidota</taxon>
        <taxon>Flavobacteriia</taxon>
        <taxon>Flavobacteriales</taxon>
        <taxon>Flavobacteriaceae</taxon>
        <taxon>Paenimyroides</taxon>
    </lineage>
</organism>
<dbReference type="AlphaFoldDB" id="A0A3P3W0E3"/>
<proteinExistence type="predicted"/>
<keyword evidence="5" id="KW-1185">Reference proteome</keyword>
<feature type="chain" id="PRO_5017974734" evidence="2">
    <location>
        <begin position="20"/>
        <end position="568"/>
    </location>
</feature>
<evidence type="ECO:0000256" key="2">
    <source>
        <dbReference type="SAM" id="SignalP"/>
    </source>
</evidence>
<dbReference type="EMBL" id="RQVQ01000039">
    <property type="protein sequence ID" value="RRJ88522.1"/>
    <property type="molecule type" value="Genomic_DNA"/>
</dbReference>
<protein>
    <submittedName>
        <fullName evidence="4">T9SS C-terminal target domain-containing protein</fullName>
    </submittedName>
</protein>
<gene>
    <name evidence="4" type="ORF">EG240_13560</name>
</gene>
<dbReference type="Pfam" id="PF18962">
    <property type="entry name" value="Por_Secre_tail"/>
    <property type="match status" value="1"/>
</dbReference>
<dbReference type="InterPro" id="IPR014867">
    <property type="entry name" value="Spore_coat_CotH_CotH2/3/7"/>
</dbReference>
<comment type="caution">
    <text evidence="4">The sequence shown here is derived from an EMBL/GenBank/DDBJ whole genome shotgun (WGS) entry which is preliminary data.</text>
</comment>
<dbReference type="RefSeq" id="WP_125019900.1">
    <property type="nucleotide sequence ID" value="NZ_RQVQ01000039.1"/>
</dbReference>
<dbReference type="Proteomes" id="UP000275719">
    <property type="component" value="Unassembled WGS sequence"/>
</dbReference>
<name>A0A3P3W0E3_9FLAO</name>
<feature type="signal peptide" evidence="2">
    <location>
        <begin position="1"/>
        <end position="19"/>
    </location>
</feature>
<accession>A0A3P3W0E3</accession>
<keyword evidence="1 2" id="KW-0732">Signal</keyword>